<sequence>MFFTKGHRAKWFWQSAFIGGIYVDDETLTFVIMSSKGGNPQLLATFHLSMRTSEPENKTEIEEEFEAFANRIGGLQRVSFYVVSAQFQVIPLVLPSEIDEYEAIACAQLKLKQQQNSDDWLWDVELDRQNSKLWLLSKAQFNKLFAHLARLNIQKRSVRSWQPLAAMQDKRAEAERFFIRNAVDNPEKNQRELVLATAAALFGLGV</sequence>
<dbReference type="EMBL" id="PIPP01000003">
    <property type="protein sequence ID" value="RUO36984.1"/>
    <property type="molecule type" value="Genomic_DNA"/>
</dbReference>
<gene>
    <name evidence="1" type="ORF">CWE13_09075</name>
</gene>
<keyword evidence="2" id="KW-1185">Reference proteome</keyword>
<name>A0A432WTA7_9GAMM</name>
<reference evidence="2" key="1">
    <citation type="journal article" date="2018" name="Front. Microbiol.">
        <title>Genome-Based Analysis Reveals the Taxonomy and Diversity of the Family Idiomarinaceae.</title>
        <authorList>
            <person name="Liu Y."/>
            <person name="Lai Q."/>
            <person name="Shao Z."/>
        </authorList>
    </citation>
    <scope>NUCLEOTIDE SEQUENCE [LARGE SCALE GENOMIC DNA]</scope>
    <source>
        <strain evidence="2">AIS</strain>
    </source>
</reference>
<protein>
    <submittedName>
        <fullName evidence="1">Uncharacterized protein</fullName>
    </submittedName>
</protein>
<dbReference type="RefSeq" id="WP_126807904.1">
    <property type="nucleotide sequence ID" value="NZ_PIPP01000003.1"/>
</dbReference>
<accession>A0A432WTA7</accession>
<dbReference type="Proteomes" id="UP000286934">
    <property type="component" value="Unassembled WGS sequence"/>
</dbReference>
<dbReference type="OrthoDB" id="9842277at2"/>
<dbReference type="AlphaFoldDB" id="A0A432WTA7"/>
<organism evidence="1 2">
    <name type="scientific">Aliidiomarina shirensis</name>
    <dbReference type="NCBI Taxonomy" id="1048642"/>
    <lineage>
        <taxon>Bacteria</taxon>
        <taxon>Pseudomonadati</taxon>
        <taxon>Pseudomonadota</taxon>
        <taxon>Gammaproteobacteria</taxon>
        <taxon>Alteromonadales</taxon>
        <taxon>Idiomarinaceae</taxon>
        <taxon>Aliidiomarina</taxon>
    </lineage>
</organism>
<evidence type="ECO:0000313" key="2">
    <source>
        <dbReference type="Proteomes" id="UP000286934"/>
    </source>
</evidence>
<proteinExistence type="predicted"/>
<comment type="caution">
    <text evidence="1">The sequence shown here is derived from an EMBL/GenBank/DDBJ whole genome shotgun (WGS) entry which is preliminary data.</text>
</comment>
<evidence type="ECO:0000313" key="1">
    <source>
        <dbReference type="EMBL" id="RUO36984.1"/>
    </source>
</evidence>